<keyword evidence="2" id="KW-1185">Reference proteome</keyword>
<dbReference type="AlphaFoldDB" id="A0AA88D9B2"/>
<gene>
    <name evidence="1" type="ORF">TIFTF001_015820</name>
</gene>
<evidence type="ECO:0000313" key="1">
    <source>
        <dbReference type="EMBL" id="GMN46632.1"/>
    </source>
</evidence>
<sequence length="75" mass="8402">MGNIVDAINASRGQVITNDELIMYIFGGLDSEYQYVVVHLTGRRQGSISLEEAQYTLQSQEMRIVYQLSLACVDS</sequence>
<protein>
    <submittedName>
        <fullName evidence="1">Uncharacterized protein</fullName>
    </submittedName>
</protein>
<proteinExistence type="predicted"/>
<accession>A0AA88D9B2</accession>
<dbReference type="Gramene" id="FCD_00009378-RA">
    <property type="protein sequence ID" value="FCD_00009378-RA:cds"/>
    <property type="gene ID" value="FCD_00009378"/>
</dbReference>
<reference evidence="1" key="1">
    <citation type="submission" date="2023-07" db="EMBL/GenBank/DDBJ databases">
        <title>draft genome sequence of fig (Ficus carica).</title>
        <authorList>
            <person name="Takahashi T."/>
            <person name="Nishimura K."/>
        </authorList>
    </citation>
    <scope>NUCLEOTIDE SEQUENCE</scope>
</reference>
<dbReference type="EMBL" id="BTGU01000023">
    <property type="protein sequence ID" value="GMN46632.1"/>
    <property type="molecule type" value="Genomic_DNA"/>
</dbReference>
<name>A0AA88D9B2_FICCA</name>
<organism evidence="1 2">
    <name type="scientific">Ficus carica</name>
    <name type="common">Common fig</name>
    <dbReference type="NCBI Taxonomy" id="3494"/>
    <lineage>
        <taxon>Eukaryota</taxon>
        <taxon>Viridiplantae</taxon>
        <taxon>Streptophyta</taxon>
        <taxon>Embryophyta</taxon>
        <taxon>Tracheophyta</taxon>
        <taxon>Spermatophyta</taxon>
        <taxon>Magnoliopsida</taxon>
        <taxon>eudicotyledons</taxon>
        <taxon>Gunneridae</taxon>
        <taxon>Pentapetalae</taxon>
        <taxon>rosids</taxon>
        <taxon>fabids</taxon>
        <taxon>Rosales</taxon>
        <taxon>Moraceae</taxon>
        <taxon>Ficeae</taxon>
        <taxon>Ficus</taxon>
    </lineage>
</organism>
<evidence type="ECO:0000313" key="2">
    <source>
        <dbReference type="Proteomes" id="UP001187192"/>
    </source>
</evidence>
<dbReference type="Proteomes" id="UP001187192">
    <property type="component" value="Unassembled WGS sequence"/>
</dbReference>
<comment type="caution">
    <text evidence="1">The sequence shown here is derived from an EMBL/GenBank/DDBJ whole genome shotgun (WGS) entry which is preliminary data.</text>
</comment>